<gene>
    <name evidence="2" type="ORF">SODALDRAFT_381156</name>
</gene>
<feature type="compositionally biased region" description="Low complexity" evidence="1">
    <location>
        <begin position="715"/>
        <end position="726"/>
    </location>
</feature>
<dbReference type="OrthoDB" id="5418627at2759"/>
<dbReference type="GeneID" id="39583628"/>
<evidence type="ECO:0000313" key="2">
    <source>
        <dbReference type="EMBL" id="ROT35873.1"/>
    </source>
</evidence>
<dbReference type="AlphaFoldDB" id="A0A3N2PMX6"/>
<sequence length="898" mass="94325">MNGGFLRRCGGAAAPRATIERARYWGDPRVLLWAVLGGLGPEGPLLSLLKNPTNPLGRATVCPHGLDRMQYRSTLVFLDYASPARRRPDHTDLSITPTDQPTNHISTSSTFILSIRGYASTRLLSRHPHISAIHSKSVPRHTPTLSADLLPELTLHLHRPPATGPRSPPRVQPFCLPISSMNPPLNDMDDAARLIGDLHQKLSSLDSKVAAYRQEMALEFTRYSRDLLKDVPQAISARVHIAVADLLPQYPAVGPALQESVSYSDSDSSLSLGTDTGNGTDTAASTDTARAPSTSSSSPFPSKTDSDTDTAATVPAISPAPASASASASVSASASAAASTLDSLSDAEWLAAPTANSPFSTPHAITPAAAAAAAAAAKSTSTGSPRASTADRDRELHGLFTPAFLPLLQASPALAMPLFPPSPASPSSSRDSLDATIHPPADNMGEVDKELGSKENQSQTSATLHPSSRPPPSRRTTDDTSSCGTAEQGESSVRRRSALRRSSTGSKGPLSPRRVRFEFEGIEVLPTSSPESSDVSFIQSHSLPSTFSRAGAAPPENEVIVDEDAVSAESILGPDEESEPPPKKVSSSQALRALSRTPLDTNTVWTVVNADSPELASERNSPRNISPGSSKGSLPESPMHSGSSPRRPKKPLKSPPPEPQDPADDYDDGDSSDDDFLAMAKPKSSANKSSIASPRSLSPLRQQPTPPALPDLERTASTSVSRSTASPREITKPTAGLISSVVHDEDEGIFDFEGATPAKPQRAPEPVQDEMEEDEATTPEPEPVPTALSSSPSVPIAKPETPAATHLTYGTVGSFKGRPVTVSVVTNPEVYAQAASLGDVNTFVGGLDGSTGADEGDLASYRASVGQALYSGTPRSLTERMLMEDAQAQRRAAAQGRS</sequence>
<keyword evidence="3" id="KW-1185">Reference proteome</keyword>
<protein>
    <submittedName>
        <fullName evidence="2">Uncharacterized protein</fullName>
    </submittedName>
</protein>
<name>A0A3N2PMX6_SODAK</name>
<feature type="compositionally biased region" description="Polar residues" evidence="1">
    <location>
        <begin position="454"/>
        <end position="465"/>
    </location>
</feature>
<dbReference type="Proteomes" id="UP000272025">
    <property type="component" value="Unassembled WGS sequence"/>
</dbReference>
<organism evidence="2 3">
    <name type="scientific">Sodiomyces alkalinus (strain CBS 110278 / VKM F-3762 / F11)</name>
    <name type="common">Alkaliphilic filamentous fungus</name>
    <dbReference type="NCBI Taxonomy" id="1314773"/>
    <lineage>
        <taxon>Eukaryota</taxon>
        <taxon>Fungi</taxon>
        <taxon>Dikarya</taxon>
        <taxon>Ascomycota</taxon>
        <taxon>Pezizomycotina</taxon>
        <taxon>Sordariomycetes</taxon>
        <taxon>Hypocreomycetidae</taxon>
        <taxon>Glomerellales</taxon>
        <taxon>Plectosphaerellaceae</taxon>
        <taxon>Sodiomyces</taxon>
    </lineage>
</organism>
<evidence type="ECO:0000313" key="3">
    <source>
        <dbReference type="Proteomes" id="UP000272025"/>
    </source>
</evidence>
<feature type="region of interest" description="Disordered" evidence="1">
    <location>
        <begin position="263"/>
        <end position="314"/>
    </location>
</feature>
<feature type="compositionally biased region" description="Acidic residues" evidence="1">
    <location>
        <begin position="661"/>
        <end position="676"/>
    </location>
</feature>
<evidence type="ECO:0000256" key="1">
    <source>
        <dbReference type="SAM" id="MobiDB-lite"/>
    </source>
</evidence>
<reference evidence="2 3" key="1">
    <citation type="journal article" date="2018" name="Mol. Ecol.">
        <title>The obligate alkalophilic soda-lake fungus Sodiomyces alkalinus has shifted to a protein diet.</title>
        <authorList>
            <person name="Grum-Grzhimaylo A.A."/>
            <person name="Falkoski D.L."/>
            <person name="van den Heuvel J."/>
            <person name="Valero-Jimenez C.A."/>
            <person name="Min B."/>
            <person name="Choi I.G."/>
            <person name="Lipzen A."/>
            <person name="Daum C.G."/>
            <person name="Aanen D.K."/>
            <person name="Tsang A."/>
            <person name="Henrissat B."/>
            <person name="Bilanenko E.N."/>
            <person name="de Vries R.P."/>
            <person name="van Kan J.A.L."/>
            <person name="Grigoriev I.V."/>
            <person name="Debets A.J.M."/>
        </authorList>
    </citation>
    <scope>NUCLEOTIDE SEQUENCE [LARGE SCALE GENOMIC DNA]</scope>
    <source>
        <strain evidence="2 3">F11</strain>
    </source>
</reference>
<feature type="region of interest" description="Disordered" evidence="1">
    <location>
        <begin position="418"/>
        <end position="512"/>
    </location>
</feature>
<dbReference type="EMBL" id="ML119060">
    <property type="protein sequence ID" value="ROT35873.1"/>
    <property type="molecule type" value="Genomic_DNA"/>
</dbReference>
<accession>A0A3N2PMX6</accession>
<feature type="compositionally biased region" description="Acidic residues" evidence="1">
    <location>
        <begin position="767"/>
        <end position="777"/>
    </location>
</feature>
<dbReference type="STRING" id="1314773.A0A3N2PMX6"/>
<feature type="compositionally biased region" description="Polar residues" evidence="1">
    <location>
        <begin position="684"/>
        <end position="703"/>
    </location>
</feature>
<feature type="region of interest" description="Disordered" evidence="1">
    <location>
        <begin position="545"/>
        <end position="803"/>
    </location>
</feature>
<dbReference type="RefSeq" id="XP_028463679.1">
    <property type="nucleotide sequence ID" value="XM_028615151.1"/>
</dbReference>
<proteinExistence type="predicted"/>
<feature type="compositionally biased region" description="Polar residues" evidence="1">
    <location>
        <begin position="622"/>
        <end position="632"/>
    </location>
</feature>